<proteinExistence type="predicted"/>
<dbReference type="EMBL" id="AP019298">
    <property type="protein sequence ID" value="BBG96633.1"/>
    <property type="molecule type" value="Genomic_DNA"/>
</dbReference>
<dbReference type="GO" id="GO:0016020">
    <property type="term" value="C:membrane"/>
    <property type="evidence" value="ECO:0007669"/>
    <property type="project" value="UniProtKB-SubCell"/>
</dbReference>
<dbReference type="InterPro" id="IPR001828">
    <property type="entry name" value="ANF_lig-bd_rcpt"/>
</dbReference>
<feature type="domain" description="Receptor ligand binding region" evidence="5">
    <location>
        <begin position="5"/>
        <end position="186"/>
    </location>
</feature>
<sequence>MTEVDARVPYRSAISPSATDGQILEELYNLMTMQTRVFIVHMRTDLSSKLFAKAREIGMMTKAIHQFHARCFGIQTYVPQTVKLEEFMPWWKQQFQQDNPTIIDASIDVFGLWAYDSAFALAITIEEVGTATFGFQKTNASFNSAVLESPEFCQALSTTRFEGIAGDFSLVDGQLQSSNFEIFNINVVEQEKLDFGHHRMDGRKLGLGPIIWPGDSLSVPKGWENPTNGKKLRVGVPVKDGFTELDKVMKDPSTNMTYVTGFGIDVFKAAVEMLPYALPYEFIPFAKSDRTSGGTYNDLVYQIYLRHRINEDFRGTPSHQVGTSVWFSFSTMQLQPTVSDIKDVLRNGDNVGFTENTYINELWKQLGFDDSKIKMFPSFEECDELLSKVSANVVLLMKPPA</sequence>
<comment type="subcellular location">
    <subcellularLocation>
        <location evidence="1">Membrane</location>
    </subcellularLocation>
</comment>
<evidence type="ECO:0000256" key="3">
    <source>
        <dbReference type="ARBA" id="ARBA00022989"/>
    </source>
</evidence>
<evidence type="ECO:0000256" key="1">
    <source>
        <dbReference type="ARBA" id="ARBA00004370"/>
    </source>
</evidence>
<keyword evidence="3" id="KW-1133">Transmembrane helix</keyword>
<dbReference type="SUPFAM" id="SSF53822">
    <property type="entry name" value="Periplasmic binding protein-like I"/>
    <property type="match status" value="1"/>
</dbReference>
<reference evidence="6" key="1">
    <citation type="journal article" date="2019" name="Science">
        <title>Mutation of a bHLH transcription factor allowed almond domestication.</title>
        <authorList>
            <person name="Sanchez-Perez R."/>
            <person name="Pavan S."/>
            <person name="Mazzeo R."/>
            <person name="Moldovan C."/>
            <person name="Aiese Cigliano R."/>
            <person name="Del Cueto J."/>
            <person name="Ricciardi F."/>
            <person name="Lotti C."/>
            <person name="Ricciardi L."/>
            <person name="Dicenta F."/>
            <person name="Lopez-Marques R.L."/>
            <person name="Lindberg Moller B."/>
        </authorList>
    </citation>
    <scope>NUCLEOTIDE SEQUENCE</scope>
</reference>
<name>A0A4Y1QXQ5_PRUDU</name>
<protein>
    <submittedName>
        <fullName evidence="6">Glutamate receptor 2.8</fullName>
    </submittedName>
</protein>
<evidence type="ECO:0000313" key="6">
    <source>
        <dbReference type="EMBL" id="BBG96633.1"/>
    </source>
</evidence>
<dbReference type="PANTHER" id="PTHR34836:SF1">
    <property type="entry name" value="OS09G0428600 PROTEIN"/>
    <property type="match status" value="1"/>
</dbReference>
<dbReference type="Pfam" id="PF01094">
    <property type="entry name" value="ANF_receptor"/>
    <property type="match status" value="1"/>
</dbReference>
<dbReference type="Gene3D" id="3.40.190.10">
    <property type="entry name" value="Periplasmic binding protein-like II"/>
    <property type="match status" value="1"/>
</dbReference>
<keyword evidence="4" id="KW-0472">Membrane</keyword>
<gene>
    <name evidence="6" type="ORF">Prudu_005490</name>
</gene>
<dbReference type="Gene3D" id="3.40.50.2300">
    <property type="match status" value="2"/>
</dbReference>
<evidence type="ECO:0000256" key="2">
    <source>
        <dbReference type="ARBA" id="ARBA00022692"/>
    </source>
</evidence>
<dbReference type="SUPFAM" id="SSF53850">
    <property type="entry name" value="Periplasmic binding protein-like II"/>
    <property type="match status" value="1"/>
</dbReference>
<accession>A0A4Y1QXQ5</accession>
<dbReference type="InterPro" id="IPR015683">
    <property type="entry name" value="Ionotropic_Glu_rcpt"/>
</dbReference>
<organism evidence="6">
    <name type="scientific">Prunus dulcis</name>
    <name type="common">Almond</name>
    <name type="synonym">Amygdalus dulcis</name>
    <dbReference type="NCBI Taxonomy" id="3755"/>
    <lineage>
        <taxon>Eukaryota</taxon>
        <taxon>Viridiplantae</taxon>
        <taxon>Streptophyta</taxon>
        <taxon>Embryophyta</taxon>
        <taxon>Tracheophyta</taxon>
        <taxon>Spermatophyta</taxon>
        <taxon>Magnoliopsida</taxon>
        <taxon>eudicotyledons</taxon>
        <taxon>Gunneridae</taxon>
        <taxon>Pentapetalae</taxon>
        <taxon>rosids</taxon>
        <taxon>fabids</taxon>
        <taxon>Rosales</taxon>
        <taxon>Rosaceae</taxon>
        <taxon>Amygdaloideae</taxon>
        <taxon>Amygdaleae</taxon>
        <taxon>Prunus</taxon>
    </lineage>
</organism>
<evidence type="ECO:0000256" key="4">
    <source>
        <dbReference type="ARBA" id="ARBA00023136"/>
    </source>
</evidence>
<dbReference type="AlphaFoldDB" id="A0A4Y1QXQ5"/>
<dbReference type="PANTHER" id="PTHR34836">
    <property type="entry name" value="OS06G0188250 PROTEIN"/>
    <property type="match status" value="1"/>
</dbReference>
<dbReference type="InterPro" id="IPR028082">
    <property type="entry name" value="Peripla_BP_I"/>
</dbReference>
<evidence type="ECO:0000259" key="5">
    <source>
        <dbReference type="Pfam" id="PF01094"/>
    </source>
</evidence>
<keyword evidence="6" id="KW-0675">Receptor</keyword>
<keyword evidence="2" id="KW-0812">Transmembrane</keyword>